<protein>
    <submittedName>
        <fullName evidence="2">Spore coat protein</fullName>
    </submittedName>
</protein>
<proteinExistence type="predicted"/>
<dbReference type="Proteomes" id="UP001057753">
    <property type="component" value="Unassembled WGS sequence"/>
</dbReference>
<keyword evidence="2" id="KW-0946">Virion</keyword>
<feature type="region of interest" description="Disordered" evidence="1">
    <location>
        <begin position="67"/>
        <end position="107"/>
    </location>
</feature>
<dbReference type="Pfam" id="PF11122">
    <property type="entry name" value="Spore-coat_CotD"/>
    <property type="match status" value="1"/>
</dbReference>
<organism evidence="2 3">
    <name type="scientific">Salipaludibacillus agaradhaerens</name>
    <name type="common">Bacillus agaradhaerens</name>
    <dbReference type="NCBI Taxonomy" id="76935"/>
    <lineage>
        <taxon>Bacteria</taxon>
        <taxon>Bacillati</taxon>
        <taxon>Bacillota</taxon>
        <taxon>Bacilli</taxon>
        <taxon>Bacillales</taxon>
        <taxon>Bacillaceae</taxon>
    </lineage>
</organism>
<evidence type="ECO:0000256" key="1">
    <source>
        <dbReference type="SAM" id="MobiDB-lite"/>
    </source>
</evidence>
<dbReference type="RefSeq" id="WP_257820883.1">
    <property type="nucleotide sequence ID" value="NZ_JABXYM010000001.1"/>
</dbReference>
<dbReference type="AlphaFoldDB" id="A0A9Q4FWN3"/>
<keyword evidence="2" id="KW-0167">Capsid protein</keyword>
<accession>A0A9Q4FWN3</accession>
<reference evidence="2" key="1">
    <citation type="submission" date="2020-06" db="EMBL/GenBank/DDBJ databases">
        <title>Insight into the genomes of haloalkaliphilic bacilli from Kenyan soda lakes.</title>
        <authorList>
            <person name="Mwirichia R."/>
            <person name="Villamizar G.C."/>
            <person name="Poehlein A."/>
            <person name="Mugweru J."/>
            <person name="Kipnyargis A."/>
            <person name="Kiplimo D."/>
            <person name="Orwa P."/>
            <person name="Daniel R."/>
        </authorList>
    </citation>
    <scope>NUCLEOTIDE SEQUENCE</scope>
    <source>
        <strain evidence="2">B1096_S55</strain>
    </source>
</reference>
<gene>
    <name evidence="2" type="ORF">HXA33_06725</name>
</gene>
<evidence type="ECO:0000313" key="3">
    <source>
        <dbReference type="Proteomes" id="UP001057753"/>
    </source>
</evidence>
<keyword evidence="3" id="KW-1185">Reference proteome</keyword>
<sequence>MFKRPCSKPQVLATQFCPPKCNVRELNCDYIVPVVHPSHTTNLVNHRYNFHHSYPHTESTVNRIFNQSFNVGPGPGAPGPGVGGLGMPGQVAGAQTGPWGAQPRPFW</sequence>
<dbReference type="InterPro" id="IPR020108">
    <property type="entry name" value="Spore_coat_CotD"/>
</dbReference>
<evidence type="ECO:0000313" key="2">
    <source>
        <dbReference type="EMBL" id="MCR6096240.1"/>
    </source>
</evidence>
<name>A0A9Q4FWN3_SALAG</name>
<comment type="caution">
    <text evidence="2">The sequence shown here is derived from an EMBL/GenBank/DDBJ whole genome shotgun (WGS) entry which is preliminary data.</text>
</comment>
<dbReference type="EMBL" id="JABXYM010000001">
    <property type="protein sequence ID" value="MCR6096240.1"/>
    <property type="molecule type" value="Genomic_DNA"/>
</dbReference>